<feature type="transmembrane region" description="Helical" evidence="1">
    <location>
        <begin position="109"/>
        <end position="131"/>
    </location>
</feature>
<dbReference type="EMBL" id="BAAAJE010000010">
    <property type="protein sequence ID" value="GAA1143774.1"/>
    <property type="molecule type" value="Genomic_DNA"/>
</dbReference>
<sequence>MTVVQIPERRGLLRRRPRPERGAFAWDRTSWRRWSGRRWAKPVFSLQPELLVREAGPDTWPRLPQDRLDRLDRGLALAVERQVGENAARVDHEGPHGVVLAYQRPVSHLLHALLTLLTGGLWGVVWIVVAVNRRYDRVRLEMDPYGHVWAVPLPPRG</sequence>
<evidence type="ECO:0000313" key="3">
    <source>
        <dbReference type="Proteomes" id="UP001499979"/>
    </source>
</evidence>
<proteinExistence type="predicted"/>
<gene>
    <name evidence="2" type="ORF">GCM10009606_23950</name>
</gene>
<reference evidence="2 3" key="1">
    <citation type="journal article" date="2019" name="Int. J. Syst. Evol. Microbiol.">
        <title>The Global Catalogue of Microorganisms (GCM) 10K type strain sequencing project: providing services to taxonomists for standard genome sequencing and annotation.</title>
        <authorList>
            <consortium name="The Broad Institute Genomics Platform"/>
            <consortium name="The Broad Institute Genome Sequencing Center for Infectious Disease"/>
            <person name="Wu L."/>
            <person name="Ma J."/>
        </authorList>
    </citation>
    <scope>NUCLEOTIDE SEQUENCE [LARGE SCALE GENOMIC DNA]</scope>
    <source>
        <strain evidence="2 3">JCM 11813</strain>
    </source>
</reference>
<dbReference type="RefSeq" id="WP_343907771.1">
    <property type="nucleotide sequence ID" value="NZ_BAAAJE010000010.1"/>
</dbReference>
<keyword evidence="1" id="KW-1133">Transmembrane helix</keyword>
<accession>A0ABN1UEF2</accession>
<evidence type="ECO:0000313" key="2">
    <source>
        <dbReference type="EMBL" id="GAA1143774.1"/>
    </source>
</evidence>
<protein>
    <submittedName>
        <fullName evidence="2">Uncharacterized protein</fullName>
    </submittedName>
</protein>
<name>A0ABN1UEF2_9ACTN</name>
<keyword evidence="1" id="KW-0812">Transmembrane</keyword>
<keyword evidence="1" id="KW-0472">Membrane</keyword>
<evidence type="ECO:0000256" key="1">
    <source>
        <dbReference type="SAM" id="Phobius"/>
    </source>
</evidence>
<dbReference type="Proteomes" id="UP001499979">
    <property type="component" value="Unassembled WGS sequence"/>
</dbReference>
<comment type="caution">
    <text evidence="2">The sequence shown here is derived from an EMBL/GenBank/DDBJ whole genome shotgun (WGS) entry which is preliminary data.</text>
</comment>
<organism evidence="2 3">
    <name type="scientific">Nocardioides aquiterrae</name>
    <dbReference type="NCBI Taxonomy" id="203799"/>
    <lineage>
        <taxon>Bacteria</taxon>
        <taxon>Bacillati</taxon>
        <taxon>Actinomycetota</taxon>
        <taxon>Actinomycetes</taxon>
        <taxon>Propionibacteriales</taxon>
        <taxon>Nocardioidaceae</taxon>
        <taxon>Nocardioides</taxon>
    </lineage>
</organism>
<keyword evidence="3" id="KW-1185">Reference proteome</keyword>